<dbReference type="InterPro" id="IPR013766">
    <property type="entry name" value="Thioredoxin_domain"/>
</dbReference>
<dbReference type="GO" id="GO:0016209">
    <property type="term" value="F:antioxidant activity"/>
    <property type="evidence" value="ECO:0007669"/>
    <property type="project" value="InterPro"/>
</dbReference>
<evidence type="ECO:0000313" key="4">
    <source>
        <dbReference type="Proteomes" id="UP000198461"/>
    </source>
</evidence>
<dbReference type="Gene3D" id="3.40.30.10">
    <property type="entry name" value="Glutaredoxin"/>
    <property type="match status" value="1"/>
</dbReference>
<gene>
    <name evidence="3" type="ORF">SAMN05443662_1276</name>
</gene>
<dbReference type="EMBL" id="FSRE01000003">
    <property type="protein sequence ID" value="SIO04999.1"/>
    <property type="molecule type" value="Genomic_DNA"/>
</dbReference>
<protein>
    <submittedName>
        <fullName evidence="3">Thiol-disulfide isomerase or thioredoxin</fullName>
    </submittedName>
</protein>
<feature type="transmembrane region" description="Helical" evidence="1">
    <location>
        <begin position="12"/>
        <end position="34"/>
    </location>
</feature>
<dbReference type="PANTHER" id="PTHR42852">
    <property type="entry name" value="THIOL:DISULFIDE INTERCHANGE PROTEIN DSBE"/>
    <property type="match status" value="1"/>
</dbReference>
<dbReference type="AlphaFoldDB" id="A0A1N6GBS1"/>
<dbReference type="OrthoDB" id="9799347at2"/>
<keyword evidence="3" id="KW-0413">Isomerase</keyword>
<organism evidence="3 4">
    <name type="scientific">Sulfurivirga caldicuralii</name>
    <dbReference type="NCBI Taxonomy" id="364032"/>
    <lineage>
        <taxon>Bacteria</taxon>
        <taxon>Pseudomonadati</taxon>
        <taxon>Pseudomonadota</taxon>
        <taxon>Gammaproteobacteria</taxon>
        <taxon>Thiotrichales</taxon>
        <taxon>Piscirickettsiaceae</taxon>
        <taxon>Sulfurivirga</taxon>
    </lineage>
</organism>
<accession>A0A1N6GBS1</accession>
<dbReference type="PROSITE" id="PS51352">
    <property type="entry name" value="THIOREDOXIN_2"/>
    <property type="match status" value="1"/>
</dbReference>
<name>A0A1N6GBS1_9GAMM</name>
<evidence type="ECO:0000313" key="3">
    <source>
        <dbReference type="EMBL" id="SIO04999.1"/>
    </source>
</evidence>
<dbReference type="SUPFAM" id="SSF52833">
    <property type="entry name" value="Thioredoxin-like"/>
    <property type="match status" value="1"/>
</dbReference>
<dbReference type="InterPro" id="IPR050553">
    <property type="entry name" value="Thioredoxin_ResA/DsbE_sf"/>
</dbReference>
<dbReference type="Proteomes" id="UP000198461">
    <property type="component" value="Unassembled WGS sequence"/>
</dbReference>
<proteinExistence type="predicted"/>
<dbReference type="InterPro" id="IPR000866">
    <property type="entry name" value="AhpC/TSA"/>
</dbReference>
<sequence>MESKTIRTKIRAFLRQLLGTLLLMVLVFQAVQWWQTRQLAHDRLPVEALTTLTGKPLPLDSLPHPYLIHFTASWCPICKLTAPAIASINEQWPVVQIITQSGNKDAAIEYAKDHDIPLDRAVNDPDGRLLKLFGAEAVPADFFVGRDGTIRMNAVGIGTAWGYRLRLWWLSL</sequence>
<keyword evidence="4" id="KW-1185">Reference proteome</keyword>
<dbReference type="GO" id="GO:0016853">
    <property type="term" value="F:isomerase activity"/>
    <property type="evidence" value="ECO:0007669"/>
    <property type="project" value="UniProtKB-KW"/>
</dbReference>
<dbReference type="GO" id="GO:0016491">
    <property type="term" value="F:oxidoreductase activity"/>
    <property type="evidence" value="ECO:0007669"/>
    <property type="project" value="InterPro"/>
</dbReference>
<dbReference type="RefSeq" id="WP_074201560.1">
    <property type="nucleotide sequence ID" value="NZ_FSRE01000003.1"/>
</dbReference>
<dbReference type="InterPro" id="IPR036249">
    <property type="entry name" value="Thioredoxin-like_sf"/>
</dbReference>
<keyword evidence="1" id="KW-0812">Transmembrane</keyword>
<keyword evidence="1" id="KW-0472">Membrane</keyword>
<evidence type="ECO:0000259" key="2">
    <source>
        <dbReference type="PROSITE" id="PS51352"/>
    </source>
</evidence>
<dbReference type="STRING" id="364032.SAMN05443662_1276"/>
<dbReference type="PANTHER" id="PTHR42852:SF17">
    <property type="entry name" value="THIOREDOXIN-LIKE PROTEIN HI_1115"/>
    <property type="match status" value="1"/>
</dbReference>
<keyword evidence="1" id="KW-1133">Transmembrane helix</keyword>
<reference evidence="4" key="1">
    <citation type="submission" date="2016-11" db="EMBL/GenBank/DDBJ databases">
        <authorList>
            <person name="Varghese N."/>
            <person name="Submissions S."/>
        </authorList>
    </citation>
    <scope>NUCLEOTIDE SEQUENCE [LARGE SCALE GENOMIC DNA]</scope>
    <source>
        <strain evidence="4">DSM 17737</strain>
    </source>
</reference>
<dbReference type="Pfam" id="PF00578">
    <property type="entry name" value="AhpC-TSA"/>
    <property type="match status" value="1"/>
</dbReference>
<feature type="domain" description="Thioredoxin" evidence="2">
    <location>
        <begin position="38"/>
        <end position="172"/>
    </location>
</feature>
<evidence type="ECO:0000256" key="1">
    <source>
        <dbReference type="SAM" id="Phobius"/>
    </source>
</evidence>